<evidence type="ECO:0000256" key="1">
    <source>
        <dbReference type="SAM" id="MobiDB-lite"/>
    </source>
</evidence>
<sequence length="526" mass="57426">MTTNPSHILIARGSRGHNPSAALSSPTETHAAASGIFRSSTHHPGLSNGGGSAGSSTGAHMGHGYGASSGQWYIEELEVDSERGNSDIDAPFQDVEIDETFARAGRFPGTVKIVVEGTTFWAHREILVFASPFFEAALSGDWSETRVGLDDASLFSGRRQSISSVITIPQPPTNPRDRRSRNVIAGVAVGPSSDPETCTEDADMETEVDAEDYKGELDSLRSRIGPGSDANVKAKNTDTAAAEKVRDESLSQLEGKRGGKELMHLSSPFKLKKKKPEAKIVLKEEKASIFHDFLKFVYPHLECSITWNNVEGLMNISSKLCVPALTKQCLTFLLTHAAGKPIKAMRIAELFEEDQLYRESSRFVLDNPGGWSESELSTLSQETLLKLEKRRNWFLERVLKLGLVNVAKEYQCCSTCPDSAQCARLLDEKWNQAYKACFRFGPCQPSMVYRYLRGLEGVTPPLALTHLACQTHAKAFTITLFDRMFSLGVRGSGSGADPAPLGVRGSGVQGPVPGPRRHFLYCSLKA</sequence>
<dbReference type="Proteomes" id="UP000217199">
    <property type="component" value="Unassembled WGS sequence"/>
</dbReference>
<gene>
    <name evidence="3" type="ORF">PNOK_0536000</name>
</gene>
<reference evidence="3 4" key="1">
    <citation type="journal article" date="2017" name="Mol. Ecol.">
        <title>Comparative and population genomic landscape of Phellinus noxius: A hypervariable fungus causing root rot in trees.</title>
        <authorList>
            <person name="Chung C.L."/>
            <person name="Lee T.J."/>
            <person name="Akiba M."/>
            <person name="Lee H.H."/>
            <person name="Kuo T.H."/>
            <person name="Liu D."/>
            <person name="Ke H.M."/>
            <person name="Yokoi T."/>
            <person name="Roa M.B."/>
            <person name="Lu M.J."/>
            <person name="Chang Y.Y."/>
            <person name="Ann P.J."/>
            <person name="Tsai J.N."/>
            <person name="Chen C.Y."/>
            <person name="Tzean S.S."/>
            <person name="Ota Y."/>
            <person name="Hattori T."/>
            <person name="Sahashi N."/>
            <person name="Liou R.F."/>
            <person name="Kikuchi T."/>
            <person name="Tsai I.J."/>
        </authorList>
    </citation>
    <scope>NUCLEOTIDE SEQUENCE [LARGE SCALE GENOMIC DNA]</scope>
    <source>
        <strain evidence="3 4">FFPRI411160</strain>
    </source>
</reference>
<dbReference type="Gene3D" id="3.30.710.10">
    <property type="entry name" value="Potassium Channel Kv1.1, Chain A"/>
    <property type="match status" value="2"/>
</dbReference>
<dbReference type="PROSITE" id="PS50097">
    <property type="entry name" value="BTB"/>
    <property type="match status" value="1"/>
</dbReference>
<feature type="region of interest" description="Disordered" evidence="1">
    <location>
        <begin position="224"/>
        <end position="243"/>
    </location>
</feature>
<dbReference type="EMBL" id="NBII01000005">
    <property type="protein sequence ID" value="PAV18518.1"/>
    <property type="molecule type" value="Genomic_DNA"/>
</dbReference>
<organism evidence="3 4">
    <name type="scientific">Pyrrhoderma noxium</name>
    <dbReference type="NCBI Taxonomy" id="2282107"/>
    <lineage>
        <taxon>Eukaryota</taxon>
        <taxon>Fungi</taxon>
        <taxon>Dikarya</taxon>
        <taxon>Basidiomycota</taxon>
        <taxon>Agaricomycotina</taxon>
        <taxon>Agaricomycetes</taxon>
        <taxon>Hymenochaetales</taxon>
        <taxon>Hymenochaetaceae</taxon>
        <taxon>Pyrrhoderma</taxon>
    </lineage>
</organism>
<dbReference type="SMART" id="SM00225">
    <property type="entry name" value="BTB"/>
    <property type="match status" value="1"/>
</dbReference>
<dbReference type="Pfam" id="PF00651">
    <property type="entry name" value="BTB"/>
    <property type="match status" value="2"/>
</dbReference>
<evidence type="ECO:0000313" key="4">
    <source>
        <dbReference type="Proteomes" id="UP000217199"/>
    </source>
</evidence>
<protein>
    <recommendedName>
        <fullName evidence="2">BTB domain-containing protein</fullName>
    </recommendedName>
</protein>
<comment type="caution">
    <text evidence="3">The sequence shown here is derived from an EMBL/GenBank/DDBJ whole genome shotgun (WGS) entry which is preliminary data.</text>
</comment>
<evidence type="ECO:0000259" key="2">
    <source>
        <dbReference type="PROSITE" id="PS50097"/>
    </source>
</evidence>
<dbReference type="InterPro" id="IPR011333">
    <property type="entry name" value="SKP1/BTB/POZ_sf"/>
</dbReference>
<dbReference type="PANTHER" id="PTHR24410:SF23">
    <property type="entry name" value="BTB DOMAIN-CONTAINING PROTEIN-RELATED"/>
    <property type="match status" value="1"/>
</dbReference>
<dbReference type="AlphaFoldDB" id="A0A286UG61"/>
<feature type="domain" description="BTB" evidence="2">
    <location>
        <begin position="109"/>
        <end position="166"/>
    </location>
</feature>
<dbReference type="STRING" id="2282107.A0A286UG61"/>
<feature type="region of interest" description="Disordered" evidence="1">
    <location>
        <begin position="1"/>
        <end position="61"/>
    </location>
</feature>
<dbReference type="InterPro" id="IPR000210">
    <property type="entry name" value="BTB/POZ_dom"/>
</dbReference>
<dbReference type="SUPFAM" id="SSF54695">
    <property type="entry name" value="POZ domain"/>
    <property type="match status" value="2"/>
</dbReference>
<dbReference type="InterPro" id="IPR051481">
    <property type="entry name" value="BTB-POZ/Galectin-3-binding"/>
</dbReference>
<dbReference type="OrthoDB" id="2524557at2759"/>
<accession>A0A286UG61</accession>
<proteinExistence type="predicted"/>
<dbReference type="CDD" id="cd18186">
    <property type="entry name" value="BTB_POZ_ZBTB_KLHL-like"/>
    <property type="match status" value="1"/>
</dbReference>
<dbReference type="PANTHER" id="PTHR24410">
    <property type="entry name" value="HL07962P-RELATED"/>
    <property type="match status" value="1"/>
</dbReference>
<name>A0A286UG61_9AGAM</name>
<evidence type="ECO:0000313" key="3">
    <source>
        <dbReference type="EMBL" id="PAV18518.1"/>
    </source>
</evidence>
<dbReference type="InParanoid" id="A0A286UG61"/>
<keyword evidence="4" id="KW-1185">Reference proteome</keyword>